<dbReference type="AlphaFoldDB" id="A0A9P6CIA1"/>
<feature type="non-terminal residue" evidence="1">
    <location>
        <position position="1"/>
    </location>
</feature>
<dbReference type="OrthoDB" id="2742740at2759"/>
<keyword evidence="2" id="KW-1185">Reference proteome</keyword>
<dbReference type="Proteomes" id="UP000807353">
    <property type="component" value="Unassembled WGS sequence"/>
</dbReference>
<sequence length="155" mass="17347">IDDLQITAGFIEALRTAILENSNMRREDIQCLCDASSELPEGINDRHFLKALRCFLATTSASEETFNSFRAASQECYPDDPFLSFSQIRRQVEMITGVSPIMHDMCVDTCVGFTGPFSLLDKCPKCSKPRYRPGTKIGNQQFLTIPIGPVIQALY</sequence>
<name>A0A9P6CIA1_9AGAR</name>
<accession>A0A9P6CIA1</accession>
<dbReference type="EMBL" id="MU150265">
    <property type="protein sequence ID" value="KAF9463105.1"/>
    <property type="molecule type" value="Genomic_DNA"/>
</dbReference>
<organism evidence="1 2">
    <name type="scientific">Collybia nuda</name>
    <dbReference type="NCBI Taxonomy" id="64659"/>
    <lineage>
        <taxon>Eukaryota</taxon>
        <taxon>Fungi</taxon>
        <taxon>Dikarya</taxon>
        <taxon>Basidiomycota</taxon>
        <taxon>Agaricomycotina</taxon>
        <taxon>Agaricomycetes</taxon>
        <taxon>Agaricomycetidae</taxon>
        <taxon>Agaricales</taxon>
        <taxon>Tricholomatineae</taxon>
        <taxon>Clitocybaceae</taxon>
        <taxon>Collybia</taxon>
    </lineage>
</organism>
<reference evidence="1" key="1">
    <citation type="submission" date="2020-11" db="EMBL/GenBank/DDBJ databases">
        <authorList>
            <consortium name="DOE Joint Genome Institute"/>
            <person name="Ahrendt S."/>
            <person name="Riley R."/>
            <person name="Andreopoulos W."/>
            <person name="Labutti K."/>
            <person name="Pangilinan J."/>
            <person name="Ruiz-Duenas F.J."/>
            <person name="Barrasa J.M."/>
            <person name="Sanchez-Garcia M."/>
            <person name="Camarero S."/>
            <person name="Miyauchi S."/>
            <person name="Serrano A."/>
            <person name="Linde D."/>
            <person name="Babiker R."/>
            <person name="Drula E."/>
            <person name="Ayuso-Fernandez I."/>
            <person name="Pacheco R."/>
            <person name="Padilla G."/>
            <person name="Ferreira P."/>
            <person name="Barriuso J."/>
            <person name="Kellner H."/>
            <person name="Castanera R."/>
            <person name="Alfaro M."/>
            <person name="Ramirez L."/>
            <person name="Pisabarro A.G."/>
            <person name="Kuo A."/>
            <person name="Tritt A."/>
            <person name="Lipzen A."/>
            <person name="He G."/>
            <person name="Yan M."/>
            <person name="Ng V."/>
            <person name="Cullen D."/>
            <person name="Martin F."/>
            <person name="Rosso M.-N."/>
            <person name="Henrissat B."/>
            <person name="Hibbett D."/>
            <person name="Martinez A.T."/>
            <person name="Grigoriev I.V."/>
        </authorList>
    </citation>
    <scope>NUCLEOTIDE SEQUENCE</scope>
    <source>
        <strain evidence="1">CBS 247.69</strain>
    </source>
</reference>
<gene>
    <name evidence="1" type="ORF">BDZ94DRAFT_1164520</name>
</gene>
<comment type="caution">
    <text evidence="1">The sequence shown here is derived from an EMBL/GenBank/DDBJ whole genome shotgun (WGS) entry which is preliminary data.</text>
</comment>
<evidence type="ECO:0000313" key="2">
    <source>
        <dbReference type="Proteomes" id="UP000807353"/>
    </source>
</evidence>
<evidence type="ECO:0000313" key="1">
    <source>
        <dbReference type="EMBL" id="KAF9463105.1"/>
    </source>
</evidence>
<proteinExistence type="predicted"/>
<protein>
    <submittedName>
        <fullName evidence="1">Uncharacterized protein</fullName>
    </submittedName>
</protein>